<evidence type="ECO:0000313" key="1">
    <source>
        <dbReference type="Proteomes" id="UP000887565"/>
    </source>
</evidence>
<reference evidence="2" key="1">
    <citation type="submission" date="2022-11" db="UniProtKB">
        <authorList>
            <consortium name="WormBaseParasite"/>
        </authorList>
    </citation>
    <scope>IDENTIFICATION</scope>
</reference>
<accession>A0A915HWJ2</accession>
<dbReference type="Proteomes" id="UP000887565">
    <property type="component" value="Unplaced"/>
</dbReference>
<dbReference type="AlphaFoldDB" id="A0A915HWJ2"/>
<name>A0A915HWJ2_ROMCU</name>
<keyword evidence="1" id="KW-1185">Reference proteome</keyword>
<dbReference type="WBParaSite" id="nRc.2.0.1.t05922-RA">
    <property type="protein sequence ID" value="nRc.2.0.1.t05922-RA"/>
    <property type="gene ID" value="nRc.2.0.1.g05922"/>
</dbReference>
<organism evidence="1 2">
    <name type="scientific">Romanomermis culicivorax</name>
    <name type="common">Nematode worm</name>
    <dbReference type="NCBI Taxonomy" id="13658"/>
    <lineage>
        <taxon>Eukaryota</taxon>
        <taxon>Metazoa</taxon>
        <taxon>Ecdysozoa</taxon>
        <taxon>Nematoda</taxon>
        <taxon>Enoplea</taxon>
        <taxon>Dorylaimia</taxon>
        <taxon>Mermithida</taxon>
        <taxon>Mermithoidea</taxon>
        <taxon>Mermithidae</taxon>
        <taxon>Romanomermis</taxon>
    </lineage>
</organism>
<proteinExistence type="predicted"/>
<evidence type="ECO:0000313" key="2">
    <source>
        <dbReference type="WBParaSite" id="nRc.2.0.1.t05922-RA"/>
    </source>
</evidence>
<sequence>MGEGSTADMLAQEVKQFALYFPQANDHITLAGKPDEQVIVYLILDAYYLIIKFWAYGCYSLHTIQHMGDTVYILYNIQIFPHYFLLPEFIHRAMQNLYDNTSVDYDRNEKGAFGVIDPTLSKSLIHAIMRDKILALNQVIFYDYRVSNMHFCLYNHANVEHSTEALGQKMHPAKLPMIKGSKQNMSSMTDDEKTEPYSNIALCADVIDRALCTNNIMSIHHTIGALMLLLFLSEIDQNMVMSDELKQTNFNLIITDPFKTDSPPKTWLIYDMKSDYHISKTLALALLFTIPNHIEWVNPV</sequence>
<protein>
    <submittedName>
        <fullName evidence="2">Uncharacterized protein</fullName>
    </submittedName>
</protein>